<keyword evidence="1" id="KW-1133">Transmembrane helix</keyword>
<comment type="caution">
    <text evidence="2">The sequence shown here is derived from an EMBL/GenBank/DDBJ whole genome shotgun (WGS) entry which is preliminary data.</text>
</comment>
<feature type="transmembrane region" description="Helical" evidence="1">
    <location>
        <begin position="58"/>
        <end position="80"/>
    </location>
</feature>
<keyword evidence="1" id="KW-0812">Transmembrane</keyword>
<organism evidence="2 3">
    <name type="scientific">Populus alba x Populus x berolinensis</name>
    <dbReference type="NCBI Taxonomy" id="444605"/>
    <lineage>
        <taxon>Eukaryota</taxon>
        <taxon>Viridiplantae</taxon>
        <taxon>Streptophyta</taxon>
        <taxon>Embryophyta</taxon>
        <taxon>Tracheophyta</taxon>
        <taxon>Spermatophyta</taxon>
        <taxon>Magnoliopsida</taxon>
        <taxon>eudicotyledons</taxon>
        <taxon>Gunneridae</taxon>
        <taxon>Pentapetalae</taxon>
        <taxon>rosids</taxon>
        <taxon>fabids</taxon>
        <taxon>Malpighiales</taxon>
        <taxon>Salicaceae</taxon>
        <taxon>Saliceae</taxon>
        <taxon>Populus</taxon>
    </lineage>
</organism>
<evidence type="ECO:0000313" key="2">
    <source>
        <dbReference type="EMBL" id="KAJ6967760.1"/>
    </source>
</evidence>
<reference evidence="2 3" key="1">
    <citation type="journal article" date="2023" name="Mol. Ecol. Resour.">
        <title>Chromosome-level genome assembly of a triploid poplar Populus alba 'Berolinensis'.</title>
        <authorList>
            <person name="Chen S."/>
            <person name="Yu Y."/>
            <person name="Wang X."/>
            <person name="Wang S."/>
            <person name="Zhang T."/>
            <person name="Zhou Y."/>
            <person name="He R."/>
            <person name="Meng N."/>
            <person name="Wang Y."/>
            <person name="Liu W."/>
            <person name="Liu Z."/>
            <person name="Liu J."/>
            <person name="Guo Q."/>
            <person name="Huang H."/>
            <person name="Sederoff R.R."/>
            <person name="Wang G."/>
            <person name="Qu G."/>
            <person name="Chen S."/>
        </authorList>
    </citation>
    <scope>NUCLEOTIDE SEQUENCE [LARGE SCALE GENOMIC DNA]</scope>
    <source>
        <strain evidence="2">SC-2020</strain>
    </source>
</reference>
<dbReference type="AlphaFoldDB" id="A0AAD6PV28"/>
<keyword evidence="1" id="KW-0472">Membrane</keyword>
<feature type="transmembrane region" description="Helical" evidence="1">
    <location>
        <begin position="20"/>
        <end position="38"/>
    </location>
</feature>
<dbReference type="Proteomes" id="UP001164929">
    <property type="component" value="Chromosome 16"/>
</dbReference>
<protein>
    <submittedName>
        <fullName evidence="2">Uncharacterized protein</fullName>
    </submittedName>
</protein>
<proteinExistence type="predicted"/>
<keyword evidence="3" id="KW-1185">Reference proteome</keyword>
<evidence type="ECO:0000256" key="1">
    <source>
        <dbReference type="SAM" id="Phobius"/>
    </source>
</evidence>
<name>A0AAD6PV28_9ROSI</name>
<accession>A0AAD6PV28</accession>
<dbReference type="EMBL" id="JAQIZT010000016">
    <property type="protein sequence ID" value="KAJ6967760.1"/>
    <property type="molecule type" value="Genomic_DNA"/>
</dbReference>
<evidence type="ECO:0000313" key="3">
    <source>
        <dbReference type="Proteomes" id="UP001164929"/>
    </source>
</evidence>
<gene>
    <name evidence="2" type="ORF">NC653_035863</name>
</gene>
<sequence length="97" mass="11839">MTLEWTWDHNNMRLRNGSHISLLPPYWLACFTMSMLVCSSDNNEKFYRHEGINGYKILNVDIFIIFNRSFFFCFFLYLFFSLRQTHHVSNRKQLINF</sequence>